<protein>
    <submittedName>
        <fullName evidence="8">Glycoside hydrolase family 2 protein</fullName>
    </submittedName>
</protein>
<feature type="domain" description="Glycoside hydrolase family 2 catalytic" evidence="6">
    <location>
        <begin position="371"/>
        <end position="503"/>
    </location>
</feature>
<dbReference type="Pfam" id="PF02836">
    <property type="entry name" value="Glyco_hydro_2_C"/>
    <property type="match status" value="1"/>
</dbReference>
<feature type="signal peptide" evidence="4">
    <location>
        <begin position="1"/>
        <end position="21"/>
    </location>
</feature>
<dbReference type="Pfam" id="PF02837">
    <property type="entry name" value="Glyco_hydro_2_N"/>
    <property type="match status" value="1"/>
</dbReference>
<dbReference type="GO" id="GO:0005975">
    <property type="term" value="P:carbohydrate metabolic process"/>
    <property type="evidence" value="ECO:0007669"/>
    <property type="project" value="InterPro"/>
</dbReference>
<dbReference type="Pfam" id="PF00703">
    <property type="entry name" value="Glyco_hydro_2"/>
    <property type="match status" value="1"/>
</dbReference>
<dbReference type="EMBL" id="JAGPXC010000005">
    <property type="protein sequence ID" value="KAH6652631.1"/>
    <property type="molecule type" value="Genomic_DNA"/>
</dbReference>
<dbReference type="SUPFAM" id="SSF49303">
    <property type="entry name" value="beta-Galactosidase/glucuronidase domain"/>
    <property type="match status" value="1"/>
</dbReference>
<dbReference type="SUPFAM" id="SSF49785">
    <property type="entry name" value="Galactose-binding domain-like"/>
    <property type="match status" value="1"/>
</dbReference>
<dbReference type="InterPro" id="IPR013783">
    <property type="entry name" value="Ig-like_fold"/>
</dbReference>
<dbReference type="Gene3D" id="2.60.120.260">
    <property type="entry name" value="Galactose-binding domain-like"/>
    <property type="match status" value="1"/>
</dbReference>
<dbReference type="OrthoDB" id="408320at2759"/>
<evidence type="ECO:0000256" key="2">
    <source>
        <dbReference type="ARBA" id="ARBA00022801"/>
    </source>
</evidence>
<comment type="similarity">
    <text evidence="1">Belongs to the glycosyl hydrolase 2 family.</text>
</comment>
<dbReference type="GO" id="GO:0004553">
    <property type="term" value="F:hydrolase activity, hydrolyzing O-glycosyl compounds"/>
    <property type="evidence" value="ECO:0007669"/>
    <property type="project" value="InterPro"/>
</dbReference>
<evidence type="ECO:0000259" key="7">
    <source>
        <dbReference type="Pfam" id="PF02837"/>
    </source>
</evidence>
<keyword evidence="2 8" id="KW-0378">Hydrolase</keyword>
<dbReference type="InterPro" id="IPR006102">
    <property type="entry name" value="Ig-like_GH2"/>
</dbReference>
<dbReference type="Gene3D" id="3.20.20.80">
    <property type="entry name" value="Glycosidases"/>
    <property type="match status" value="1"/>
</dbReference>
<comment type="caution">
    <text evidence="8">The sequence shown here is derived from an EMBL/GenBank/DDBJ whole genome shotgun (WGS) entry which is preliminary data.</text>
</comment>
<accession>A0A9P8UI58</accession>
<organism evidence="8 9">
    <name type="scientific">Truncatella angustata</name>
    <dbReference type="NCBI Taxonomy" id="152316"/>
    <lineage>
        <taxon>Eukaryota</taxon>
        <taxon>Fungi</taxon>
        <taxon>Dikarya</taxon>
        <taxon>Ascomycota</taxon>
        <taxon>Pezizomycotina</taxon>
        <taxon>Sordariomycetes</taxon>
        <taxon>Xylariomycetidae</taxon>
        <taxon>Amphisphaeriales</taxon>
        <taxon>Sporocadaceae</taxon>
        <taxon>Truncatella</taxon>
    </lineage>
</organism>
<dbReference type="SUPFAM" id="SSF51445">
    <property type="entry name" value="(Trans)glycosidases"/>
    <property type="match status" value="1"/>
</dbReference>
<evidence type="ECO:0000259" key="6">
    <source>
        <dbReference type="Pfam" id="PF02836"/>
    </source>
</evidence>
<dbReference type="PANTHER" id="PTHR42732">
    <property type="entry name" value="BETA-GALACTOSIDASE"/>
    <property type="match status" value="1"/>
</dbReference>
<evidence type="ECO:0000313" key="9">
    <source>
        <dbReference type="Proteomes" id="UP000758603"/>
    </source>
</evidence>
<evidence type="ECO:0000256" key="1">
    <source>
        <dbReference type="ARBA" id="ARBA00007401"/>
    </source>
</evidence>
<name>A0A9P8UI58_9PEZI</name>
<keyword evidence="3" id="KW-0326">Glycosidase</keyword>
<dbReference type="InterPro" id="IPR017853">
    <property type="entry name" value="GH"/>
</dbReference>
<proteinExistence type="inferred from homology"/>
<sequence>MHIYGMYGGIAAALLAIPALSYEVQKPPLDTDWTYKVGTNPWPEHPRPLLYRPSWRNLNGIWKYRNATADEGKIAPVNETLNQDVLVPSCLESALSGVQALNVTHSWWTRDLDIPSEWLGNDGRILLNFEAVDYQATVFVNGKSVNTHTGGYWHFSADVTDYLRHDGTNKLAVFVFDPTDLNTTDYNIPLGKQTRQPGHIFYRSCTGIWQTVWMEHVPQTYISGLDIAADMYGKVDITVNVTNAHEAGWYRRRGNSNGHTVGGSNHSNSVSISVLDADGEVVGSYKGPANQALSFVVDSPELWSPDSPTLYNISVTVGSDEVTSYTGFRTISKGTVDGIQRPLLNGEFFFHFGTLDQGFWPDGIYTPPNREAMVFDLQYLKSLGFNMLRKHIKVEPALFYRACDELGLLLIQDMPCLYPKDSDNIFPDAEQQVEFERQFDLLITQHRSYPSIYTWVIYNEGWGQLDDGSHPEARMADRARELDPTRLISATSGWWDNGFGDYSDNHHYANPQCGTPFYSIRSSPYDPQRIALQGEFGGIGMNLSIEHLWNVQQAINGINETYEIDLDEAAYNYRAHLLLEELRQQIQYFACSGAIWTQTTDVEGEVNGLLSYDRRIKRPYTKQWKRDIQALYDTASEKVGGGNSTVVMELL</sequence>
<dbReference type="AlphaFoldDB" id="A0A9P8UI58"/>
<dbReference type="Gene3D" id="2.60.40.10">
    <property type="entry name" value="Immunoglobulins"/>
    <property type="match status" value="1"/>
</dbReference>
<gene>
    <name evidence="8" type="ORF">BKA67DRAFT_659324</name>
</gene>
<feature type="domain" description="Glycoside hydrolase family 2 immunoglobulin-like beta-sandwich" evidence="5">
    <location>
        <begin position="260"/>
        <end position="329"/>
    </location>
</feature>
<dbReference type="GeneID" id="70136311"/>
<keyword evidence="4" id="KW-0732">Signal</keyword>
<dbReference type="PANTHER" id="PTHR42732:SF2">
    <property type="entry name" value="BETA-MANNOSIDASE"/>
    <property type="match status" value="1"/>
</dbReference>
<dbReference type="Proteomes" id="UP000758603">
    <property type="component" value="Unassembled WGS sequence"/>
</dbReference>
<dbReference type="InterPro" id="IPR051913">
    <property type="entry name" value="GH2_Domain-Containing"/>
</dbReference>
<dbReference type="InterPro" id="IPR006104">
    <property type="entry name" value="Glyco_hydro_2_N"/>
</dbReference>
<dbReference type="InterPro" id="IPR006103">
    <property type="entry name" value="Glyco_hydro_2_cat"/>
</dbReference>
<reference evidence="8" key="1">
    <citation type="journal article" date="2021" name="Nat. Commun.">
        <title>Genetic determinants of endophytism in the Arabidopsis root mycobiome.</title>
        <authorList>
            <person name="Mesny F."/>
            <person name="Miyauchi S."/>
            <person name="Thiergart T."/>
            <person name="Pickel B."/>
            <person name="Atanasova L."/>
            <person name="Karlsson M."/>
            <person name="Huettel B."/>
            <person name="Barry K.W."/>
            <person name="Haridas S."/>
            <person name="Chen C."/>
            <person name="Bauer D."/>
            <person name="Andreopoulos W."/>
            <person name="Pangilinan J."/>
            <person name="LaButti K."/>
            <person name="Riley R."/>
            <person name="Lipzen A."/>
            <person name="Clum A."/>
            <person name="Drula E."/>
            <person name="Henrissat B."/>
            <person name="Kohler A."/>
            <person name="Grigoriev I.V."/>
            <person name="Martin F.M."/>
            <person name="Hacquard S."/>
        </authorList>
    </citation>
    <scope>NUCLEOTIDE SEQUENCE</scope>
    <source>
        <strain evidence="8">MPI-SDFR-AT-0073</strain>
    </source>
</reference>
<dbReference type="InterPro" id="IPR036156">
    <property type="entry name" value="Beta-gal/glucu_dom_sf"/>
</dbReference>
<evidence type="ECO:0000256" key="3">
    <source>
        <dbReference type="ARBA" id="ARBA00023295"/>
    </source>
</evidence>
<evidence type="ECO:0000259" key="5">
    <source>
        <dbReference type="Pfam" id="PF00703"/>
    </source>
</evidence>
<dbReference type="RefSeq" id="XP_045956908.1">
    <property type="nucleotide sequence ID" value="XM_046107420.1"/>
</dbReference>
<dbReference type="InterPro" id="IPR008979">
    <property type="entry name" value="Galactose-bd-like_sf"/>
</dbReference>
<feature type="domain" description="Glycosyl hydrolases family 2 sugar binding" evidence="7">
    <location>
        <begin position="104"/>
        <end position="180"/>
    </location>
</feature>
<feature type="chain" id="PRO_5040347642" evidence="4">
    <location>
        <begin position="22"/>
        <end position="651"/>
    </location>
</feature>
<keyword evidence="9" id="KW-1185">Reference proteome</keyword>
<evidence type="ECO:0000313" key="8">
    <source>
        <dbReference type="EMBL" id="KAH6652631.1"/>
    </source>
</evidence>
<evidence type="ECO:0000256" key="4">
    <source>
        <dbReference type="SAM" id="SignalP"/>
    </source>
</evidence>